<sequence>MRHIAYSSIAEDLAQTDFAALVDAWRAKNEAFDVRGAIAFDGNMITQILEGPDEAVDELYRHIRRDRRHSGVVLTARTDIAQSQFSGFGMVRMSPSELYLMSSVILDRHGAGDTAPVPLDPS</sequence>
<dbReference type="InterPro" id="IPR007024">
    <property type="entry name" value="BLUF_domain"/>
</dbReference>
<feature type="domain" description="BLUF" evidence="1">
    <location>
        <begin position="1"/>
        <end position="91"/>
    </location>
</feature>
<dbReference type="AlphaFoldDB" id="A0A1W2D7A2"/>
<dbReference type="Gene3D" id="3.30.70.100">
    <property type="match status" value="1"/>
</dbReference>
<dbReference type="Pfam" id="PF04940">
    <property type="entry name" value="BLUF"/>
    <property type="match status" value="1"/>
</dbReference>
<proteinExistence type="predicted"/>
<dbReference type="Proteomes" id="UP000192656">
    <property type="component" value="Unassembled WGS sequence"/>
</dbReference>
<keyword evidence="3" id="KW-1185">Reference proteome</keyword>
<evidence type="ECO:0000259" key="1">
    <source>
        <dbReference type="PROSITE" id="PS50925"/>
    </source>
</evidence>
<dbReference type="OrthoDB" id="196105at2"/>
<gene>
    <name evidence="2" type="ORF">SAMN06297251_11327</name>
</gene>
<dbReference type="GO" id="GO:0009882">
    <property type="term" value="F:blue light photoreceptor activity"/>
    <property type="evidence" value="ECO:0007669"/>
    <property type="project" value="InterPro"/>
</dbReference>
<name>A0A1W2D7A2_9HYPH</name>
<dbReference type="RefSeq" id="WP_084410863.1">
    <property type="nucleotide sequence ID" value="NZ_FWXR01000013.1"/>
</dbReference>
<dbReference type="PROSITE" id="PS50925">
    <property type="entry name" value="BLUF"/>
    <property type="match status" value="1"/>
</dbReference>
<accession>A0A1W2D7A2</accession>
<organism evidence="2 3">
    <name type="scientific">Fulvimarina manganoxydans</name>
    <dbReference type="NCBI Taxonomy" id="937218"/>
    <lineage>
        <taxon>Bacteria</taxon>
        <taxon>Pseudomonadati</taxon>
        <taxon>Pseudomonadota</taxon>
        <taxon>Alphaproteobacteria</taxon>
        <taxon>Hyphomicrobiales</taxon>
        <taxon>Aurantimonadaceae</taxon>
        <taxon>Fulvimarina</taxon>
    </lineage>
</organism>
<dbReference type="InterPro" id="IPR036046">
    <property type="entry name" value="Acylphosphatase-like_dom_sf"/>
</dbReference>
<dbReference type="GO" id="GO:0071949">
    <property type="term" value="F:FAD binding"/>
    <property type="evidence" value="ECO:0007669"/>
    <property type="project" value="InterPro"/>
</dbReference>
<evidence type="ECO:0000313" key="2">
    <source>
        <dbReference type="EMBL" id="SMC93255.1"/>
    </source>
</evidence>
<dbReference type="SUPFAM" id="SSF54975">
    <property type="entry name" value="Acylphosphatase/BLUF domain-like"/>
    <property type="match status" value="1"/>
</dbReference>
<evidence type="ECO:0000313" key="3">
    <source>
        <dbReference type="Proteomes" id="UP000192656"/>
    </source>
</evidence>
<dbReference type="STRING" id="937218.SAMN06297251_11327"/>
<protein>
    <submittedName>
        <fullName evidence="2">Sensors of blue-light using FAD</fullName>
    </submittedName>
</protein>
<reference evidence="2 3" key="1">
    <citation type="submission" date="2017-04" db="EMBL/GenBank/DDBJ databases">
        <authorList>
            <person name="Afonso C.L."/>
            <person name="Miller P.J."/>
            <person name="Scott M.A."/>
            <person name="Spackman E."/>
            <person name="Goraichik I."/>
            <person name="Dimitrov K.M."/>
            <person name="Suarez D.L."/>
            <person name="Swayne D.E."/>
        </authorList>
    </citation>
    <scope>NUCLEOTIDE SEQUENCE [LARGE SCALE GENOMIC DNA]</scope>
    <source>
        <strain evidence="2 3">CGMCC 1.10972</strain>
    </source>
</reference>
<dbReference type="EMBL" id="FWXR01000013">
    <property type="protein sequence ID" value="SMC93255.1"/>
    <property type="molecule type" value="Genomic_DNA"/>
</dbReference>
<dbReference type="SMART" id="SM01034">
    <property type="entry name" value="BLUF"/>
    <property type="match status" value="1"/>
</dbReference>